<dbReference type="SUPFAM" id="SSF53850">
    <property type="entry name" value="Periplasmic binding protein-like II"/>
    <property type="match status" value="2"/>
</dbReference>
<dbReference type="PANTHER" id="PTHR30290:SF9">
    <property type="entry name" value="OLIGOPEPTIDE-BINDING PROTEIN APPA"/>
    <property type="match status" value="1"/>
</dbReference>
<evidence type="ECO:0000256" key="3">
    <source>
        <dbReference type="ARBA" id="ARBA00022729"/>
    </source>
</evidence>
<accession>A0A1I3QZZ5</accession>
<dbReference type="PANTHER" id="PTHR30290">
    <property type="entry name" value="PERIPLASMIC BINDING COMPONENT OF ABC TRANSPORTER"/>
    <property type="match status" value="1"/>
</dbReference>
<dbReference type="EMBL" id="FORO01000026">
    <property type="protein sequence ID" value="SFJ39455.1"/>
    <property type="molecule type" value="Genomic_DNA"/>
</dbReference>
<dbReference type="GO" id="GO:1904680">
    <property type="term" value="F:peptide transmembrane transporter activity"/>
    <property type="evidence" value="ECO:0007669"/>
    <property type="project" value="TreeGrafter"/>
</dbReference>
<dbReference type="GO" id="GO:0015833">
    <property type="term" value="P:peptide transport"/>
    <property type="evidence" value="ECO:0007669"/>
    <property type="project" value="TreeGrafter"/>
</dbReference>
<evidence type="ECO:0000313" key="6">
    <source>
        <dbReference type="Proteomes" id="UP000182829"/>
    </source>
</evidence>
<dbReference type="OrthoDB" id="233597at2157"/>
<dbReference type="InterPro" id="IPR000914">
    <property type="entry name" value="SBP_5_dom"/>
</dbReference>
<dbReference type="InterPro" id="IPR039424">
    <property type="entry name" value="SBP_5"/>
</dbReference>
<organism evidence="5 6">
    <name type="scientific">Natronobacterium gregoryi</name>
    <dbReference type="NCBI Taxonomy" id="44930"/>
    <lineage>
        <taxon>Archaea</taxon>
        <taxon>Methanobacteriati</taxon>
        <taxon>Methanobacteriota</taxon>
        <taxon>Stenosarchaea group</taxon>
        <taxon>Halobacteria</taxon>
        <taxon>Halobacteriales</taxon>
        <taxon>Natrialbaceae</taxon>
        <taxon>Natronobacterium</taxon>
    </lineage>
</organism>
<proteinExistence type="inferred from homology"/>
<evidence type="ECO:0000259" key="4">
    <source>
        <dbReference type="Pfam" id="PF00496"/>
    </source>
</evidence>
<sequence length="592" mass="65186">MEDVAPATTRRGLLASVGAVGASSLAGCSERLWWRAENVGPDQIELTIKTVPTDDDIAAATIMSRLRENFRDAGIAVTHEPVPEPGIYRDVLLEGDYDVFVLRHPGLDGYDALRGLLHSDFVNESGWQNPFHFSNLTVDDLLEEQRRTTGHDRREPIVELLEFLCQTVPYTTVAFPTRIGGRHERIDVERPPFRALDYLDLVTRESADDSRNGPLEVGVFGGDLADRLNPLAVGHSGIDGLIGLLYDPLVRRGTRDTLESGNEYGTAEIPWLAEQIEWNDSADQLRADISLREGLEWHDGVDLDANDVVFTFRLLRDTSRGEIEDGLPAPRYRSRQTVAETVDAVDSRTVRFSFGETAREVARRALSLPILPEHVWGPRTDVVANYRTEALATDNEDPVGSGLFQLESVAMDEVVLEPFSDHVFREETTDRPDVIEAASQLPEIRFQLAPNAGSMIESLLEGDIDVTGDGIPPGNASSVTGHEDVSAITASTNSFYMIGYNHHHSELGNPRFRLLLSQLIDRSHVVSEVFDGFAEPAISPGSLLGIADGEFAADAEMPVLEFPGSNGEIDDELVRSLFQDAGYRYEDGALLG</sequence>
<reference evidence="5 6" key="1">
    <citation type="submission" date="2016-10" db="EMBL/GenBank/DDBJ databases">
        <authorList>
            <person name="de Groot N.N."/>
        </authorList>
    </citation>
    <scope>NUCLEOTIDE SEQUENCE [LARGE SCALE GENOMIC DNA]</scope>
    <source>
        <strain evidence="5 6">SP2</strain>
    </source>
</reference>
<dbReference type="GeneID" id="14206525"/>
<dbReference type="OMA" id="WQNPFHF"/>
<keyword evidence="3" id="KW-0732">Signal</keyword>
<gene>
    <name evidence="5" type="ORF">SAMN05443661_12636</name>
</gene>
<comment type="similarity">
    <text evidence="1">Belongs to the bacterial solute-binding protein 5 family.</text>
</comment>
<evidence type="ECO:0000256" key="2">
    <source>
        <dbReference type="ARBA" id="ARBA00022448"/>
    </source>
</evidence>
<dbReference type="RefSeq" id="WP_005579783.1">
    <property type="nucleotide sequence ID" value="NZ_FORO01000026.1"/>
</dbReference>
<dbReference type="Proteomes" id="UP000182829">
    <property type="component" value="Unassembled WGS sequence"/>
</dbReference>
<feature type="domain" description="Solute-binding protein family 5" evidence="4">
    <location>
        <begin position="269"/>
        <end position="542"/>
    </location>
</feature>
<dbReference type="AlphaFoldDB" id="A0A1I3QZZ5"/>
<keyword evidence="2" id="KW-0813">Transport</keyword>
<evidence type="ECO:0000313" key="5">
    <source>
        <dbReference type="EMBL" id="SFJ39455.1"/>
    </source>
</evidence>
<name>A0A1I3QZZ5_9EURY</name>
<dbReference type="Gene3D" id="3.10.105.10">
    <property type="entry name" value="Dipeptide-binding Protein, Domain 3"/>
    <property type="match status" value="2"/>
</dbReference>
<dbReference type="Gene3D" id="3.40.190.10">
    <property type="entry name" value="Periplasmic binding protein-like II"/>
    <property type="match status" value="1"/>
</dbReference>
<dbReference type="Pfam" id="PF00496">
    <property type="entry name" value="SBP_bac_5"/>
    <property type="match status" value="1"/>
</dbReference>
<evidence type="ECO:0000256" key="1">
    <source>
        <dbReference type="ARBA" id="ARBA00005695"/>
    </source>
</evidence>
<protein>
    <submittedName>
        <fullName evidence="5">Peptide/nickel transport system substrate-binding protein</fullName>
    </submittedName>
</protein>